<dbReference type="EMBL" id="BAAABW010000008">
    <property type="protein sequence ID" value="GAA0340461.1"/>
    <property type="molecule type" value="Genomic_DNA"/>
</dbReference>
<dbReference type="PANTHER" id="PTHR11647">
    <property type="entry name" value="HYDRANTOINASE/DIHYDROPYRIMIDINASE FAMILY MEMBER"/>
    <property type="match status" value="1"/>
</dbReference>
<dbReference type="Pfam" id="PF07969">
    <property type="entry name" value="Amidohydro_3"/>
    <property type="match status" value="1"/>
</dbReference>
<sequence length="585" mass="62823">MLDHLIRRATVVDGTGSTPYVADIGIRDGRIAVIGRPGRTLAGRVGERARTEEDASGLVLAPGFVDPHTHYDAQLFWDPYATPSMGHGVTTVVGGNCGFTLAPLNPARPADADYTRRMMSKVEGMSLAALEQGAPWSWSSFGDYLDALDGRIAVNAGFMVGHCALRRYVMGPDAVGGAPGEGQLGRMTAILHDAMDAGAWGLSTTRSTTHSDGDGRPVPSRHAEPEELIALARAVGAHEGTQLEAIVTGCLDRFSDAETDLLVELTATAGRPLNWNVLTIDAAVPDRVPRQLAASERARAAGGRIVALTMPILTPMNMSLGTFCALNLLPGWGEVLSLPVPRRIAELGKESVRAELLRRACSEEAGVFRRLADFGRYVIGDTYAKENDGLTGRVVRDIAAERGLDPFACLVEICAADGLRTVLWPMPTDDDPDSWELRRRTWEHEDVLLGGSDAGAHLDRMCGAPYTTRFLGDCLRGRKLVPLPTAVRMLTDDPARLFGLRDRGRIAEGWYADLVLFDPARVDAGPATLVHDLPGDGPRLDARAVGVVSVRVNGVETVRHDVVTGKVPGRVLRSGRDTETVDTKS</sequence>
<dbReference type="SUPFAM" id="SSF51338">
    <property type="entry name" value="Composite domain of metallo-dependent hydrolases"/>
    <property type="match status" value="1"/>
</dbReference>
<dbReference type="InterPro" id="IPR032466">
    <property type="entry name" value="Metal_Hydrolase"/>
</dbReference>
<keyword evidence="3" id="KW-1185">Reference proteome</keyword>
<dbReference type="RefSeq" id="WP_344117091.1">
    <property type="nucleotide sequence ID" value="NZ_BAAABW010000008.1"/>
</dbReference>
<reference evidence="3" key="1">
    <citation type="journal article" date="2019" name="Int. J. Syst. Evol. Microbiol.">
        <title>The Global Catalogue of Microorganisms (GCM) 10K type strain sequencing project: providing services to taxonomists for standard genome sequencing and annotation.</title>
        <authorList>
            <consortium name="The Broad Institute Genomics Platform"/>
            <consortium name="The Broad Institute Genome Sequencing Center for Infectious Disease"/>
            <person name="Wu L."/>
            <person name="Ma J."/>
        </authorList>
    </citation>
    <scope>NUCLEOTIDE SEQUENCE [LARGE SCALE GENOMIC DNA]</scope>
    <source>
        <strain evidence="3">JCM 4565</strain>
    </source>
</reference>
<proteinExistence type="predicted"/>
<evidence type="ECO:0000313" key="2">
    <source>
        <dbReference type="EMBL" id="GAA0340461.1"/>
    </source>
</evidence>
<dbReference type="CDD" id="cd01297">
    <property type="entry name" value="D-aminoacylase"/>
    <property type="match status" value="1"/>
</dbReference>
<evidence type="ECO:0000313" key="3">
    <source>
        <dbReference type="Proteomes" id="UP001500063"/>
    </source>
</evidence>
<dbReference type="Gene3D" id="3.20.20.140">
    <property type="entry name" value="Metal-dependent hydrolases"/>
    <property type="match status" value="2"/>
</dbReference>
<dbReference type="InterPro" id="IPR050378">
    <property type="entry name" value="Metallo-dep_Hydrolases_sf"/>
</dbReference>
<dbReference type="InterPro" id="IPR011059">
    <property type="entry name" value="Metal-dep_hydrolase_composite"/>
</dbReference>
<gene>
    <name evidence="2" type="ORF">GCM10010319_15660</name>
</gene>
<protein>
    <submittedName>
        <fullName evidence="2">Amidohydrolase family protein</fullName>
    </submittedName>
</protein>
<feature type="domain" description="Amidohydrolase 3" evidence="1">
    <location>
        <begin position="53"/>
        <end position="554"/>
    </location>
</feature>
<dbReference type="PANTHER" id="PTHR11647:SF1">
    <property type="entry name" value="COLLAPSIN RESPONSE MEDIATOR PROTEIN"/>
    <property type="match status" value="1"/>
</dbReference>
<comment type="caution">
    <text evidence="2">The sequence shown here is derived from an EMBL/GenBank/DDBJ whole genome shotgun (WGS) entry which is preliminary data.</text>
</comment>
<dbReference type="InterPro" id="IPR013108">
    <property type="entry name" value="Amidohydro_3"/>
</dbReference>
<organism evidence="2 3">
    <name type="scientific">Streptomyces blastmyceticus</name>
    <dbReference type="NCBI Taxonomy" id="68180"/>
    <lineage>
        <taxon>Bacteria</taxon>
        <taxon>Bacillati</taxon>
        <taxon>Actinomycetota</taxon>
        <taxon>Actinomycetes</taxon>
        <taxon>Kitasatosporales</taxon>
        <taxon>Streptomycetaceae</taxon>
        <taxon>Streptomyces</taxon>
    </lineage>
</organism>
<evidence type="ECO:0000259" key="1">
    <source>
        <dbReference type="Pfam" id="PF07969"/>
    </source>
</evidence>
<accession>A0ABP3GCI9</accession>
<dbReference type="Proteomes" id="UP001500063">
    <property type="component" value="Unassembled WGS sequence"/>
</dbReference>
<name>A0ABP3GCI9_9ACTN</name>
<dbReference type="Gene3D" id="2.30.40.10">
    <property type="entry name" value="Urease, subunit C, domain 1"/>
    <property type="match status" value="1"/>
</dbReference>
<dbReference type="SUPFAM" id="SSF51556">
    <property type="entry name" value="Metallo-dependent hydrolases"/>
    <property type="match status" value="1"/>
</dbReference>